<feature type="transmembrane region" description="Helical" evidence="5">
    <location>
        <begin position="34"/>
        <end position="56"/>
    </location>
</feature>
<dbReference type="PANTHER" id="PTHR42723:SF1">
    <property type="entry name" value="CHLOROPHYLL SYNTHASE, CHLOROPLASTIC"/>
    <property type="match status" value="1"/>
</dbReference>
<evidence type="ECO:0000313" key="7">
    <source>
        <dbReference type="Proteomes" id="UP000759537"/>
    </source>
</evidence>
<evidence type="ECO:0000256" key="3">
    <source>
        <dbReference type="ARBA" id="ARBA00022989"/>
    </source>
</evidence>
<dbReference type="InterPro" id="IPR000537">
    <property type="entry name" value="UbiA_prenyltransferase"/>
</dbReference>
<keyword evidence="4 5" id="KW-0472">Membrane</keyword>
<dbReference type="AlphaFoldDB" id="A0A9P5N564"/>
<dbReference type="InterPro" id="IPR044878">
    <property type="entry name" value="UbiA_sf"/>
</dbReference>
<feature type="transmembrane region" description="Helical" evidence="5">
    <location>
        <begin position="268"/>
        <end position="285"/>
    </location>
</feature>
<comment type="subcellular location">
    <subcellularLocation>
        <location evidence="1">Membrane</location>
        <topology evidence="1">Multi-pass membrane protein</topology>
    </subcellularLocation>
</comment>
<feature type="transmembrane region" description="Helical" evidence="5">
    <location>
        <begin position="209"/>
        <end position="229"/>
    </location>
</feature>
<evidence type="ECO:0000256" key="5">
    <source>
        <dbReference type="SAM" id="Phobius"/>
    </source>
</evidence>
<dbReference type="InterPro" id="IPR050475">
    <property type="entry name" value="Prenyltransferase_related"/>
</dbReference>
<sequence length="291" mass="32168">MATSGSRSLLFHLYTLFLFTKSDMKTLIPPVTLFAAATAPAYTYLRLLHTVLWLWVHTLQLGLANQTLPYALAEDLVNHPDRPLPAGRITIRQARTLRWMMIPLCLLLSAAYGQRTLLTSFGVSLFMLAYNEYGGARSHWLVRNALNAIGYALAEAGATLVACQSESDADSTVWIAVALSAGIILTTIHTQDYKDVLGDAIAGRVTLPIAYPTLSRVFTAFSLIAWSWGISRTWRLDSVAAAVLGVLALVVGIGFVARRDSRADKVSFYWYNVWLSAAYVLPGYYRMRLLS</sequence>
<feature type="transmembrane region" description="Helical" evidence="5">
    <location>
        <begin position="173"/>
        <end position="189"/>
    </location>
</feature>
<evidence type="ECO:0000256" key="2">
    <source>
        <dbReference type="ARBA" id="ARBA00022692"/>
    </source>
</evidence>
<dbReference type="EMBL" id="WHVB01000002">
    <property type="protein sequence ID" value="KAF8486380.1"/>
    <property type="molecule type" value="Genomic_DNA"/>
</dbReference>
<reference evidence="6" key="1">
    <citation type="submission" date="2019-10" db="EMBL/GenBank/DDBJ databases">
        <authorList>
            <consortium name="DOE Joint Genome Institute"/>
            <person name="Kuo A."/>
            <person name="Miyauchi S."/>
            <person name="Kiss E."/>
            <person name="Drula E."/>
            <person name="Kohler A."/>
            <person name="Sanchez-Garcia M."/>
            <person name="Andreopoulos B."/>
            <person name="Barry K.W."/>
            <person name="Bonito G."/>
            <person name="Buee M."/>
            <person name="Carver A."/>
            <person name="Chen C."/>
            <person name="Cichocki N."/>
            <person name="Clum A."/>
            <person name="Culley D."/>
            <person name="Crous P.W."/>
            <person name="Fauchery L."/>
            <person name="Girlanda M."/>
            <person name="Hayes R."/>
            <person name="Keri Z."/>
            <person name="LaButti K."/>
            <person name="Lipzen A."/>
            <person name="Lombard V."/>
            <person name="Magnuson J."/>
            <person name="Maillard F."/>
            <person name="Morin E."/>
            <person name="Murat C."/>
            <person name="Nolan M."/>
            <person name="Ohm R."/>
            <person name="Pangilinan J."/>
            <person name="Pereira M."/>
            <person name="Perotto S."/>
            <person name="Peter M."/>
            <person name="Riley R."/>
            <person name="Sitrit Y."/>
            <person name="Stielow B."/>
            <person name="Szollosi G."/>
            <person name="Zifcakova L."/>
            <person name="Stursova M."/>
            <person name="Spatafora J.W."/>
            <person name="Tedersoo L."/>
            <person name="Vaario L.-M."/>
            <person name="Yamada A."/>
            <person name="Yan M."/>
            <person name="Wang P."/>
            <person name="Xu J."/>
            <person name="Bruns T."/>
            <person name="Baldrian P."/>
            <person name="Vilgalys R."/>
            <person name="Henrissat B."/>
            <person name="Grigoriev I.V."/>
            <person name="Hibbett D."/>
            <person name="Nagy L.G."/>
            <person name="Martin F.M."/>
        </authorList>
    </citation>
    <scope>NUCLEOTIDE SEQUENCE</scope>
    <source>
        <strain evidence="6">Prilba</strain>
    </source>
</reference>
<dbReference type="Pfam" id="PF01040">
    <property type="entry name" value="UbiA"/>
    <property type="match status" value="1"/>
</dbReference>
<reference evidence="6" key="2">
    <citation type="journal article" date="2020" name="Nat. Commun.">
        <title>Large-scale genome sequencing of mycorrhizal fungi provides insights into the early evolution of symbiotic traits.</title>
        <authorList>
            <person name="Miyauchi S."/>
            <person name="Kiss E."/>
            <person name="Kuo A."/>
            <person name="Drula E."/>
            <person name="Kohler A."/>
            <person name="Sanchez-Garcia M."/>
            <person name="Morin E."/>
            <person name="Andreopoulos B."/>
            <person name="Barry K.W."/>
            <person name="Bonito G."/>
            <person name="Buee M."/>
            <person name="Carver A."/>
            <person name="Chen C."/>
            <person name="Cichocki N."/>
            <person name="Clum A."/>
            <person name="Culley D."/>
            <person name="Crous P.W."/>
            <person name="Fauchery L."/>
            <person name="Girlanda M."/>
            <person name="Hayes R.D."/>
            <person name="Keri Z."/>
            <person name="LaButti K."/>
            <person name="Lipzen A."/>
            <person name="Lombard V."/>
            <person name="Magnuson J."/>
            <person name="Maillard F."/>
            <person name="Murat C."/>
            <person name="Nolan M."/>
            <person name="Ohm R.A."/>
            <person name="Pangilinan J."/>
            <person name="Pereira M.F."/>
            <person name="Perotto S."/>
            <person name="Peter M."/>
            <person name="Pfister S."/>
            <person name="Riley R."/>
            <person name="Sitrit Y."/>
            <person name="Stielow J.B."/>
            <person name="Szollosi G."/>
            <person name="Zifcakova L."/>
            <person name="Stursova M."/>
            <person name="Spatafora J.W."/>
            <person name="Tedersoo L."/>
            <person name="Vaario L.M."/>
            <person name="Yamada A."/>
            <person name="Yan M."/>
            <person name="Wang P."/>
            <person name="Xu J."/>
            <person name="Bruns T."/>
            <person name="Baldrian P."/>
            <person name="Vilgalys R."/>
            <person name="Dunand C."/>
            <person name="Henrissat B."/>
            <person name="Grigoriev I.V."/>
            <person name="Hibbett D."/>
            <person name="Nagy L.G."/>
            <person name="Martin F.M."/>
        </authorList>
    </citation>
    <scope>NUCLEOTIDE SEQUENCE</scope>
    <source>
        <strain evidence="6">Prilba</strain>
    </source>
</reference>
<evidence type="ECO:0000313" key="6">
    <source>
        <dbReference type="EMBL" id="KAF8486380.1"/>
    </source>
</evidence>
<feature type="transmembrane region" description="Helical" evidence="5">
    <location>
        <begin position="101"/>
        <end position="128"/>
    </location>
</feature>
<dbReference type="GO" id="GO:0016020">
    <property type="term" value="C:membrane"/>
    <property type="evidence" value="ECO:0007669"/>
    <property type="project" value="UniProtKB-SubCell"/>
</dbReference>
<keyword evidence="3 5" id="KW-1133">Transmembrane helix</keyword>
<keyword evidence="2 5" id="KW-0812">Transmembrane</keyword>
<dbReference type="PANTHER" id="PTHR42723">
    <property type="entry name" value="CHLOROPHYLL SYNTHASE"/>
    <property type="match status" value="1"/>
</dbReference>
<dbReference type="OrthoDB" id="434972at2759"/>
<evidence type="ECO:0000256" key="1">
    <source>
        <dbReference type="ARBA" id="ARBA00004141"/>
    </source>
</evidence>
<proteinExistence type="predicted"/>
<evidence type="ECO:0000256" key="4">
    <source>
        <dbReference type="ARBA" id="ARBA00023136"/>
    </source>
</evidence>
<feature type="transmembrane region" description="Helical" evidence="5">
    <location>
        <begin position="236"/>
        <end position="256"/>
    </location>
</feature>
<gene>
    <name evidence="6" type="ORF">DFH94DRAFT_809828</name>
</gene>
<keyword evidence="7" id="KW-1185">Reference proteome</keyword>
<dbReference type="Gene3D" id="1.10.357.140">
    <property type="entry name" value="UbiA prenyltransferase"/>
    <property type="match status" value="1"/>
</dbReference>
<protein>
    <submittedName>
        <fullName evidence="6">UbiA prenyltransferase family</fullName>
    </submittedName>
</protein>
<name>A0A9P5N564_9AGAM</name>
<dbReference type="CDD" id="cd13965">
    <property type="entry name" value="PT_UbiA_3"/>
    <property type="match status" value="1"/>
</dbReference>
<dbReference type="GO" id="GO:0016765">
    <property type="term" value="F:transferase activity, transferring alkyl or aryl (other than methyl) groups"/>
    <property type="evidence" value="ECO:0007669"/>
    <property type="project" value="InterPro"/>
</dbReference>
<dbReference type="Proteomes" id="UP000759537">
    <property type="component" value="Unassembled WGS sequence"/>
</dbReference>
<organism evidence="6 7">
    <name type="scientific">Russula ochroleuca</name>
    <dbReference type="NCBI Taxonomy" id="152965"/>
    <lineage>
        <taxon>Eukaryota</taxon>
        <taxon>Fungi</taxon>
        <taxon>Dikarya</taxon>
        <taxon>Basidiomycota</taxon>
        <taxon>Agaricomycotina</taxon>
        <taxon>Agaricomycetes</taxon>
        <taxon>Russulales</taxon>
        <taxon>Russulaceae</taxon>
        <taxon>Russula</taxon>
    </lineage>
</organism>
<comment type="caution">
    <text evidence="6">The sequence shown here is derived from an EMBL/GenBank/DDBJ whole genome shotgun (WGS) entry which is preliminary data.</text>
</comment>
<feature type="transmembrane region" description="Helical" evidence="5">
    <location>
        <begin position="140"/>
        <end position="161"/>
    </location>
</feature>
<accession>A0A9P5N564</accession>